<comment type="caution">
    <text evidence="1">The sequence shown here is derived from an EMBL/GenBank/DDBJ whole genome shotgun (WGS) entry which is preliminary data.</text>
</comment>
<dbReference type="AlphaFoldDB" id="A0A9N9G8N3"/>
<evidence type="ECO:0000313" key="1">
    <source>
        <dbReference type="EMBL" id="CAG8585041.1"/>
    </source>
</evidence>
<evidence type="ECO:0000313" key="2">
    <source>
        <dbReference type="Proteomes" id="UP000789405"/>
    </source>
</evidence>
<reference evidence="1" key="1">
    <citation type="submission" date="2021-06" db="EMBL/GenBank/DDBJ databases">
        <authorList>
            <person name="Kallberg Y."/>
            <person name="Tangrot J."/>
            <person name="Rosling A."/>
        </authorList>
    </citation>
    <scope>NUCLEOTIDE SEQUENCE</scope>
    <source>
        <strain evidence="1">MA453B</strain>
    </source>
</reference>
<dbReference type="Proteomes" id="UP000789405">
    <property type="component" value="Unassembled WGS sequence"/>
</dbReference>
<sequence length="125" mass="14513">MAQKMTKRFSLSSSINKKAVELLQKYKDDSSENSMLENIGNSSLTPTPTIIFNELRVMIQIGESGKNKFAPVYLARWTRSTINRYVILHELKNKDCYNKLLKENSLEHYYENDMSEADEELQKAN</sequence>
<name>A0A9N9G8N3_9GLOM</name>
<proteinExistence type="predicted"/>
<dbReference type="EMBL" id="CAJVPY010003209">
    <property type="protein sequence ID" value="CAG8585041.1"/>
    <property type="molecule type" value="Genomic_DNA"/>
</dbReference>
<accession>A0A9N9G8N3</accession>
<gene>
    <name evidence="1" type="ORF">DERYTH_LOCUS6881</name>
</gene>
<protein>
    <submittedName>
        <fullName evidence="1">16883_t:CDS:1</fullName>
    </submittedName>
</protein>
<keyword evidence="2" id="KW-1185">Reference proteome</keyword>
<organism evidence="1 2">
    <name type="scientific">Dentiscutata erythropus</name>
    <dbReference type="NCBI Taxonomy" id="1348616"/>
    <lineage>
        <taxon>Eukaryota</taxon>
        <taxon>Fungi</taxon>
        <taxon>Fungi incertae sedis</taxon>
        <taxon>Mucoromycota</taxon>
        <taxon>Glomeromycotina</taxon>
        <taxon>Glomeromycetes</taxon>
        <taxon>Diversisporales</taxon>
        <taxon>Gigasporaceae</taxon>
        <taxon>Dentiscutata</taxon>
    </lineage>
</organism>
<feature type="non-terminal residue" evidence="1">
    <location>
        <position position="1"/>
    </location>
</feature>